<protein>
    <recommendedName>
        <fullName evidence="2">F-box domain-containing protein</fullName>
    </recommendedName>
</protein>
<feature type="domain" description="F-box" evidence="2">
    <location>
        <begin position="43"/>
        <end position="90"/>
    </location>
</feature>
<dbReference type="InterPro" id="IPR001810">
    <property type="entry name" value="F-box_dom"/>
</dbReference>
<dbReference type="Gene3D" id="1.20.1280.50">
    <property type="match status" value="1"/>
</dbReference>
<dbReference type="SMART" id="SM00256">
    <property type="entry name" value="FBOX"/>
    <property type="match status" value="1"/>
</dbReference>
<dbReference type="Pfam" id="PF00646">
    <property type="entry name" value="F-box"/>
    <property type="match status" value="1"/>
</dbReference>
<dbReference type="SUPFAM" id="SSF81383">
    <property type="entry name" value="F-box domain"/>
    <property type="match status" value="1"/>
</dbReference>
<accession>A0AAN8A2B1</accession>
<dbReference type="CDD" id="cd09917">
    <property type="entry name" value="F-box_SF"/>
    <property type="match status" value="1"/>
</dbReference>
<dbReference type="AlphaFoldDB" id="A0AAN8A2B1"/>
<gene>
    <name evidence="3" type="ORF">LTR97_006808</name>
</gene>
<name>A0AAN8A2B1_9PEZI</name>
<dbReference type="InterPro" id="IPR036047">
    <property type="entry name" value="F-box-like_dom_sf"/>
</dbReference>
<feature type="compositionally biased region" description="Basic and acidic residues" evidence="1">
    <location>
        <begin position="1"/>
        <end position="27"/>
    </location>
</feature>
<feature type="region of interest" description="Disordered" evidence="1">
    <location>
        <begin position="1"/>
        <end position="41"/>
    </location>
</feature>
<dbReference type="Proteomes" id="UP001310594">
    <property type="component" value="Unassembled WGS sequence"/>
</dbReference>
<dbReference type="EMBL" id="JAVRQU010000010">
    <property type="protein sequence ID" value="KAK5697850.1"/>
    <property type="molecule type" value="Genomic_DNA"/>
</dbReference>
<evidence type="ECO:0000313" key="4">
    <source>
        <dbReference type="Proteomes" id="UP001310594"/>
    </source>
</evidence>
<evidence type="ECO:0000313" key="3">
    <source>
        <dbReference type="EMBL" id="KAK5697850.1"/>
    </source>
</evidence>
<proteinExistence type="predicted"/>
<evidence type="ECO:0000259" key="2">
    <source>
        <dbReference type="PROSITE" id="PS50181"/>
    </source>
</evidence>
<evidence type="ECO:0000256" key="1">
    <source>
        <dbReference type="SAM" id="MobiDB-lite"/>
    </source>
</evidence>
<organism evidence="3 4">
    <name type="scientific">Elasticomyces elasticus</name>
    <dbReference type="NCBI Taxonomy" id="574655"/>
    <lineage>
        <taxon>Eukaryota</taxon>
        <taxon>Fungi</taxon>
        <taxon>Dikarya</taxon>
        <taxon>Ascomycota</taxon>
        <taxon>Pezizomycotina</taxon>
        <taxon>Dothideomycetes</taxon>
        <taxon>Dothideomycetidae</taxon>
        <taxon>Mycosphaerellales</taxon>
        <taxon>Teratosphaeriaceae</taxon>
        <taxon>Elasticomyces</taxon>
    </lineage>
</organism>
<dbReference type="PROSITE" id="PS50181">
    <property type="entry name" value="FBOX"/>
    <property type="match status" value="1"/>
</dbReference>
<sequence length="265" mass="30379">MAGTKRRADDLSDGERAHKRSDTRYETVKPMTRSDTQSRKEGVSNAVLLTTELLENILHHLPIKDLLLAQRVSRKWQGVIGQSKRLQQQLFFTSKESGSCWEFEAGDDEDESETAVQRGFRKITTAEHIERIKQGDPWVYELGELNTLLFRSDNFRLDERVEDGGYESFVSPWCMPVWDKHASWRRMLITQPPAGRFNTDFDFEPAFYYCEQVSGGRTGVTAGDLFRVVKKAAEAGCEWDFRRHSITSTGLLFASPAELEEWSDA</sequence>
<reference evidence="3" key="1">
    <citation type="submission" date="2023-08" db="EMBL/GenBank/DDBJ databases">
        <title>Black Yeasts Isolated from many extreme environments.</title>
        <authorList>
            <person name="Coleine C."/>
            <person name="Stajich J.E."/>
            <person name="Selbmann L."/>
        </authorList>
    </citation>
    <scope>NUCLEOTIDE SEQUENCE</scope>
    <source>
        <strain evidence="3">CCFEE 5810</strain>
    </source>
</reference>
<comment type="caution">
    <text evidence="3">The sequence shown here is derived from an EMBL/GenBank/DDBJ whole genome shotgun (WGS) entry which is preliminary data.</text>
</comment>